<dbReference type="InParanoid" id="A0A7C8MSK8"/>
<dbReference type="Gene3D" id="1.20.1050.10">
    <property type="match status" value="1"/>
</dbReference>
<gene>
    <name evidence="3" type="ORF">GQX73_g6255</name>
</gene>
<evidence type="ECO:0000313" key="3">
    <source>
        <dbReference type="EMBL" id="KAF2967327.1"/>
    </source>
</evidence>
<dbReference type="InterPro" id="IPR036249">
    <property type="entry name" value="Thioredoxin-like_sf"/>
</dbReference>
<reference evidence="3 4" key="1">
    <citation type="submission" date="2019-12" db="EMBL/GenBank/DDBJ databases">
        <title>Draft genome sequence of the ascomycete Xylaria multiplex DSM 110363.</title>
        <authorList>
            <person name="Buettner E."/>
            <person name="Kellner H."/>
        </authorList>
    </citation>
    <scope>NUCLEOTIDE SEQUENCE [LARGE SCALE GENOMIC DNA]</scope>
    <source>
        <strain evidence="3 4">DSM 110363</strain>
    </source>
</reference>
<dbReference type="PROSITE" id="PS50404">
    <property type="entry name" value="GST_NTER"/>
    <property type="match status" value="1"/>
</dbReference>
<dbReference type="InterPro" id="IPR040079">
    <property type="entry name" value="Glutathione_S-Trfase"/>
</dbReference>
<evidence type="ECO:0000256" key="1">
    <source>
        <dbReference type="ARBA" id="ARBA00007409"/>
    </source>
</evidence>
<dbReference type="AlphaFoldDB" id="A0A7C8MSK8"/>
<protein>
    <recommendedName>
        <fullName evidence="2">GST N-terminal domain-containing protein</fullName>
    </recommendedName>
</protein>
<organism evidence="3 4">
    <name type="scientific">Xylaria multiplex</name>
    <dbReference type="NCBI Taxonomy" id="323545"/>
    <lineage>
        <taxon>Eukaryota</taxon>
        <taxon>Fungi</taxon>
        <taxon>Dikarya</taxon>
        <taxon>Ascomycota</taxon>
        <taxon>Pezizomycotina</taxon>
        <taxon>Sordariomycetes</taxon>
        <taxon>Xylariomycetidae</taxon>
        <taxon>Xylariales</taxon>
        <taxon>Xylariaceae</taxon>
        <taxon>Xylaria</taxon>
    </lineage>
</organism>
<dbReference type="Pfam" id="PF13409">
    <property type="entry name" value="GST_N_2"/>
    <property type="match status" value="1"/>
</dbReference>
<dbReference type="InterPro" id="IPR036282">
    <property type="entry name" value="Glutathione-S-Trfase_C_sf"/>
</dbReference>
<comment type="similarity">
    <text evidence="1">Belongs to the GST superfamily.</text>
</comment>
<dbReference type="SUPFAM" id="SSF52833">
    <property type="entry name" value="Thioredoxin-like"/>
    <property type="match status" value="1"/>
</dbReference>
<dbReference type="SUPFAM" id="SSF47616">
    <property type="entry name" value="GST C-terminal domain-like"/>
    <property type="match status" value="1"/>
</dbReference>
<accession>A0A7C8MSK8</accession>
<feature type="domain" description="GST N-terminal" evidence="2">
    <location>
        <begin position="8"/>
        <end position="101"/>
    </location>
</feature>
<dbReference type="Proteomes" id="UP000481858">
    <property type="component" value="Unassembled WGS sequence"/>
</dbReference>
<dbReference type="SFLD" id="SFLDS00019">
    <property type="entry name" value="Glutathione_Transferase_(cytos"/>
    <property type="match status" value="1"/>
</dbReference>
<dbReference type="PANTHER" id="PTHR44051:SF9">
    <property type="entry name" value="GLUTATHIONE S-TRANSFERASE 1"/>
    <property type="match status" value="1"/>
</dbReference>
<name>A0A7C8MSK8_9PEZI</name>
<dbReference type="InterPro" id="IPR004045">
    <property type="entry name" value="Glutathione_S-Trfase_N"/>
</dbReference>
<proteinExistence type="inferred from homology"/>
<sequence length="245" mass="27831">MPQTLIPTLHHLSHSAAFRCLWALEELKEANGIKYNLKNYYRRRGQAPPELKEVFPLGKSPILTLESTTDEPVPTIQVLPGVLTEAQLILRFLSDEYGQGLWEVSSEDKNRDTFFQGFAVMTLSARVDHLVVIEALITLLPFGLSYVIGCLLSPLISFWKKSSLEPIFQFLDDALDDERPWFSGRKFGLADFNVCWGIDMASQRGYLEKGQFTKLDNWHRTVKARRGYVAALELGNGYDLKTFGI</sequence>
<dbReference type="EMBL" id="WUBL01000070">
    <property type="protein sequence ID" value="KAF2967327.1"/>
    <property type="molecule type" value="Genomic_DNA"/>
</dbReference>
<dbReference type="PANTHER" id="PTHR44051">
    <property type="entry name" value="GLUTATHIONE S-TRANSFERASE-RELATED"/>
    <property type="match status" value="1"/>
</dbReference>
<evidence type="ECO:0000313" key="4">
    <source>
        <dbReference type="Proteomes" id="UP000481858"/>
    </source>
</evidence>
<dbReference type="Gene3D" id="3.40.30.10">
    <property type="entry name" value="Glutaredoxin"/>
    <property type="match status" value="1"/>
</dbReference>
<evidence type="ECO:0000259" key="2">
    <source>
        <dbReference type="PROSITE" id="PS50404"/>
    </source>
</evidence>
<comment type="caution">
    <text evidence="3">The sequence shown here is derived from an EMBL/GenBank/DDBJ whole genome shotgun (WGS) entry which is preliminary data.</text>
</comment>
<keyword evidence="4" id="KW-1185">Reference proteome</keyword>
<dbReference type="OrthoDB" id="2309723at2759"/>